<sequence>MSSSSSSSSSFNQLDQKIIHLNHAGDSTSPKRVLDRVSRHLQREQIYGGYAAQKLVQEDGEMENVYNNVARLIHAEKEEIALVESATVGWTRIFYTMVQRDEKERRTRFKIDSSTSNSRVILVSEAEYAANIVAACQWARDHEDHWMVLAIPSAKVGDDDENNNNSSTGTVDLQVFDRMLEGKFYYKDKVGNDIRLDPTSIAIVCITHVPTNSGIVNPVEAIGDRITTYNNQRQQQQKVNTKYPAIKYLVDACQSVGQMDVNVRKIKCDCLVATGRKYLRGPRGTGFLFVSSDNIAKDIMPSHIDHYGCPIKASMYQQGVQLQDASVIQFAPLGSAKRFEFWESNVASRLGLGEAVCVALDLGLPKISRDIQRLSVFLRNELEKELPTIRIHHRNTTKCGIVTFYFENLEPRTVVSDMWKDGFELSVVPATSTPCDDTENDLVRASVSYSNTEEEIRAFCIALGASYEKHKKP</sequence>
<dbReference type="Gene3D" id="3.40.640.10">
    <property type="entry name" value="Type I PLP-dependent aspartate aminotransferase-like (Major domain)"/>
    <property type="match status" value="2"/>
</dbReference>
<dbReference type="InterPro" id="IPR015422">
    <property type="entry name" value="PyrdxlP-dep_Trfase_small"/>
</dbReference>
<organism evidence="6 7">
    <name type="scientific">Fragilariopsis cylindrus CCMP1102</name>
    <dbReference type="NCBI Taxonomy" id="635003"/>
    <lineage>
        <taxon>Eukaryota</taxon>
        <taxon>Sar</taxon>
        <taxon>Stramenopiles</taxon>
        <taxon>Ochrophyta</taxon>
        <taxon>Bacillariophyta</taxon>
        <taxon>Bacillariophyceae</taxon>
        <taxon>Bacillariophycidae</taxon>
        <taxon>Bacillariales</taxon>
        <taxon>Bacillariaceae</taxon>
        <taxon>Fragilariopsis</taxon>
    </lineage>
</organism>
<comment type="similarity">
    <text evidence="3">Belongs to the class-V pyridoxal-phosphate-dependent aminotransferase family.</text>
</comment>
<evidence type="ECO:0000313" key="7">
    <source>
        <dbReference type="Proteomes" id="UP000095751"/>
    </source>
</evidence>
<evidence type="ECO:0000313" key="6">
    <source>
        <dbReference type="EMBL" id="OEU22809.1"/>
    </source>
</evidence>
<dbReference type="OrthoDB" id="7403325at2759"/>
<evidence type="ECO:0000259" key="5">
    <source>
        <dbReference type="Pfam" id="PF00266"/>
    </source>
</evidence>
<proteinExistence type="inferred from homology"/>
<keyword evidence="6" id="KW-0808">Transferase</keyword>
<evidence type="ECO:0000256" key="1">
    <source>
        <dbReference type="ARBA" id="ARBA00001933"/>
    </source>
</evidence>
<dbReference type="InterPro" id="IPR015421">
    <property type="entry name" value="PyrdxlP-dep_Trfase_major"/>
</dbReference>
<protein>
    <submittedName>
        <fullName evidence="6">PLP-dependent transferase</fullName>
    </submittedName>
</protein>
<dbReference type="KEGG" id="fcy:FRACYDRAFT_205484"/>
<accession>A0A1E7FXD7</accession>
<dbReference type="PANTHER" id="PTHR43586">
    <property type="entry name" value="CYSTEINE DESULFURASE"/>
    <property type="match status" value="1"/>
</dbReference>
<feature type="domain" description="Aminotransferase class V" evidence="5">
    <location>
        <begin position="201"/>
        <end position="459"/>
    </location>
</feature>
<dbReference type="AlphaFoldDB" id="A0A1E7FXD7"/>
<dbReference type="Proteomes" id="UP000095751">
    <property type="component" value="Unassembled WGS sequence"/>
</dbReference>
<dbReference type="InParanoid" id="A0A1E7FXD7"/>
<dbReference type="InterPro" id="IPR020578">
    <property type="entry name" value="Aminotrans_V_PyrdxlP_BS"/>
</dbReference>
<dbReference type="Pfam" id="PF00266">
    <property type="entry name" value="Aminotran_5"/>
    <property type="match status" value="1"/>
</dbReference>
<dbReference type="InterPro" id="IPR000192">
    <property type="entry name" value="Aminotrans_V_dom"/>
</dbReference>
<evidence type="ECO:0000256" key="2">
    <source>
        <dbReference type="ARBA" id="ARBA00022898"/>
    </source>
</evidence>
<keyword evidence="2" id="KW-0663">Pyridoxal phosphate</keyword>
<name>A0A1E7FXD7_9STRA</name>
<gene>
    <name evidence="6" type="ORF">FRACYDRAFT_205484</name>
</gene>
<dbReference type="InterPro" id="IPR015424">
    <property type="entry name" value="PyrdxlP-dep_Trfase"/>
</dbReference>
<reference evidence="6 7" key="1">
    <citation type="submission" date="2016-09" db="EMBL/GenBank/DDBJ databases">
        <title>Extensive genetic diversity and differential bi-allelic expression allows diatom success in the polar Southern Ocean.</title>
        <authorList>
            <consortium name="DOE Joint Genome Institute"/>
            <person name="Mock T."/>
            <person name="Otillar R.P."/>
            <person name="Strauss J."/>
            <person name="Dupont C."/>
            <person name="Frickenhaus S."/>
            <person name="Maumus F."/>
            <person name="Mcmullan M."/>
            <person name="Sanges R."/>
            <person name="Schmutz J."/>
            <person name="Toseland A."/>
            <person name="Valas R."/>
            <person name="Veluchamy A."/>
            <person name="Ward B.J."/>
            <person name="Allen A."/>
            <person name="Barry K."/>
            <person name="Falciatore A."/>
            <person name="Ferrante M."/>
            <person name="Fortunato A.E."/>
            <person name="Gloeckner G."/>
            <person name="Gruber A."/>
            <person name="Hipkin R."/>
            <person name="Janech M."/>
            <person name="Kroth P."/>
            <person name="Leese F."/>
            <person name="Lindquist E."/>
            <person name="Lyon B.R."/>
            <person name="Martin J."/>
            <person name="Mayer C."/>
            <person name="Parker M."/>
            <person name="Quesneville H."/>
            <person name="Raymond J."/>
            <person name="Uhlig C."/>
            <person name="Valentin K.U."/>
            <person name="Worden A.Z."/>
            <person name="Armbrust E.V."/>
            <person name="Bowler C."/>
            <person name="Green B."/>
            <person name="Moulton V."/>
            <person name="Van Oosterhout C."/>
            <person name="Grigoriev I."/>
        </authorList>
    </citation>
    <scope>NUCLEOTIDE SEQUENCE [LARGE SCALE GENOMIC DNA]</scope>
    <source>
        <strain evidence="6 7">CCMP1102</strain>
    </source>
</reference>
<keyword evidence="7" id="KW-1185">Reference proteome</keyword>
<dbReference type="EMBL" id="KV784353">
    <property type="protein sequence ID" value="OEU22809.1"/>
    <property type="molecule type" value="Genomic_DNA"/>
</dbReference>
<dbReference type="Gene3D" id="3.90.1150.10">
    <property type="entry name" value="Aspartate Aminotransferase, domain 1"/>
    <property type="match status" value="2"/>
</dbReference>
<dbReference type="SUPFAM" id="SSF53383">
    <property type="entry name" value="PLP-dependent transferases"/>
    <property type="match status" value="1"/>
</dbReference>
<dbReference type="PANTHER" id="PTHR43586:SF24">
    <property type="entry name" value="BLR4730 PROTEIN"/>
    <property type="match status" value="1"/>
</dbReference>
<comment type="cofactor">
    <cofactor evidence="1 4">
        <name>pyridoxal 5'-phosphate</name>
        <dbReference type="ChEBI" id="CHEBI:597326"/>
    </cofactor>
</comment>
<evidence type="ECO:0000256" key="3">
    <source>
        <dbReference type="RuleBase" id="RU004075"/>
    </source>
</evidence>
<dbReference type="GO" id="GO:0016740">
    <property type="term" value="F:transferase activity"/>
    <property type="evidence" value="ECO:0007669"/>
    <property type="project" value="UniProtKB-KW"/>
</dbReference>
<dbReference type="PROSITE" id="PS00595">
    <property type="entry name" value="AA_TRANSFER_CLASS_5"/>
    <property type="match status" value="1"/>
</dbReference>
<evidence type="ECO:0000256" key="4">
    <source>
        <dbReference type="RuleBase" id="RU004504"/>
    </source>
</evidence>